<dbReference type="InterPro" id="IPR012337">
    <property type="entry name" value="RNaseH-like_sf"/>
</dbReference>
<proteinExistence type="inferred from homology"/>
<reference evidence="3" key="2">
    <citation type="submission" date="2020-09" db="EMBL/GenBank/DDBJ databases">
        <authorList>
            <person name="Sun Q."/>
            <person name="Sedlacek I."/>
        </authorList>
    </citation>
    <scope>NUCLEOTIDE SEQUENCE</scope>
    <source>
        <strain evidence="3">CCM 7664</strain>
    </source>
</reference>
<dbReference type="AlphaFoldDB" id="A0A8J3F556"/>
<dbReference type="GO" id="GO:0015074">
    <property type="term" value="P:DNA integration"/>
    <property type="evidence" value="ECO:0007669"/>
    <property type="project" value="InterPro"/>
</dbReference>
<reference evidence="3" key="1">
    <citation type="journal article" date="2014" name="Int. J. Syst. Evol. Microbiol.">
        <title>Complete genome sequence of Corynebacterium casei LMG S-19264T (=DSM 44701T), isolated from a smear-ripened cheese.</title>
        <authorList>
            <consortium name="US DOE Joint Genome Institute (JGI-PGF)"/>
            <person name="Walter F."/>
            <person name="Albersmeier A."/>
            <person name="Kalinowski J."/>
            <person name="Ruckert C."/>
        </authorList>
    </citation>
    <scope>NUCLEOTIDE SEQUENCE</scope>
    <source>
        <strain evidence="3">CCM 7664</strain>
    </source>
</reference>
<protein>
    <submittedName>
        <fullName evidence="3">Integrase</fullName>
    </submittedName>
</protein>
<dbReference type="PANTHER" id="PTHR35004:SF8">
    <property type="entry name" value="TRANSPOSASE RV3428C-RELATED"/>
    <property type="match status" value="1"/>
</dbReference>
<dbReference type="PANTHER" id="PTHR35004">
    <property type="entry name" value="TRANSPOSASE RV3428C-RELATED"/>
    <property type="match status" value="1"/>
</dbReference>
<dbReference type="InterPro" id="IPR001584">
    <property type="entry name" value="Integrase_cat-core"/>
</dbReference>
<evidence type="ECO:0000259" key="2">
    <source>
        <dbReference type="PROSITE" id="PS50994"/>
    </source>
</evidence>
<gene>
    <name evidence="3" type="ORF">GCM10011430_03950</name>
</gene>
<accession>A0A8J3F556</accession>
<name>A0A8J3F556_9BURK</name>
<comment type="caution">
    <text evidence="3">The sequence shown here is derived from an EMBL/GenBank/DDBJ whole genome shotgun (WGS) entry which is preliminary data.</text>
</comment>
<dbReference type="Pfam" id="PF00665">
    <property type="entry name" value="rve"/>
    <property type="match status" value="1"/>
</dbReference>
<sequence>MDNEKLENTLFLNAALPNSSDKKPIIDFPKVHTELQKKGATLAILHQEWQETVPPHNHISYSQYCRLYNLFKKTLQVSMRQTAVFGEVAFVDYSGKTLCVTDPDTGELKKVQIFVGVLGGSKYTFCEATWSQTSKDWIASHTRMFEFFGGVPRIIVPDNLKAAVIKADRFDPTINESYSAMCRYYGTHPFPARPREPKDKSKAEAAVLLTQRWILFSLRSRKFFSLAEMNREIGILLEKLNIRPFQNLPGSRFSTWLELERPTLMPLPTQRYEFAEWGKVRAGQDYHVCVDRHFYSVPYHLKGMEFEYCLSGHSLDLLYRGNCLVTHVRSFAAEQTTTLNEHRHPTHLALLQWSESEALAWATDVGPNTAVLLQAQLAKIRGYLLGYRITQAMKNLFKSYGKTRLEEACSYAVKNNITGTQELRNILSRNIDRLLAQDVPEESKDTPHQNIRGANYYSDFLQITDKEMKS</sequence>
<dbReference type="InterPro" id="IPR054353">
    <property type="entry name" value="IstA-like_C"/>
</dbReference>
<evidence type="ECO:0000313" key="4">
    <source>
        <dbReference type="Proteomes" id="UP000627205"/>
    </source>
</evidence>
<evidence type="ECO:0000313" key="3">
    <source>
        <dbReference type="EMBL" id="GGI53221.1"/>
    </source>
</evidence>
<dbReference type="NCBIfam" id="NF033546">
    <property type="entry name" value="transpos_IS21"/>
    <property type="match status" value="1"/>
</dbReference>
<keyword evidence="4" id="KW-1185">Reference proteome</keyword>
<dbReference type="Gene3D" id="3.30.420.10">
    <property type="entry name" value="Ribonuclease H-like superfamily/Ribonuclease H"/>
    <property type="match status" value="1"/>
</dbReference>
<organism evidence="3 4">
    <name type="scientific">Oxalicibacterium solurbis</name>
    <dbReference type="NCBI Taxonomy" id="69280"/>
    <lineage>
        <taxon>Bacteria</taxon>
        <taxon>Pseudomonadati</taxon>
        <taxon>Pseudomonadota</taxon>
        <taxon>Betaproteobacteria</taxon>
        <taxon>Burkholderiales</taxon>
        <taxon>Oxalobacteraceae</taxon>
        <taxon>Oxalicibacterium</taxon>
    </lineage>
</organism>
<dbReference type="GO" id="GO:0003676">
    <property type="term" value="F:nucleic acid binding"/>
    <property type="evidence" value="ECO:0007669"/>
    <property type="project" value="InterPro"/>
</dbReference>
<feature type="domain" description="Integrase catalytic" evidence="2">
    <location>
        <begin position="77"/>
        <end position="276"/>
    </location>
</feature>
<dbReference type="PROSITE" id="PS50994">
    <property type="entry name" value="INTEGRASE"/>
    <property type="match status" value="1"/>
</dbReference>
<dbReference type="SUPFAM" id="SSF53098">
    <property type="entry name" value="Ribonuclease H-like"/>
    <property type="match status" value="1"/>
</dbReference>
<dbReference type="InterPro" id="IPR036397">
    <property type="entry name" value="RNaseH_sf"/>
</dbReference>
<dbReference type="Proteomes" id="UP000627205">
    <property type="component" value="Unassembled WGS sequence"/>
</dbReference>
<dbReference type="EMBL" id="BMDP01000001">
    <property type="protein sequence ID" value="GGI53221.1"/>
    <property type="molecule type" value="Genomic_DNA"/>
</dbReference>
<evidence type="ECO:0000256" key="1">
    <source>
        <dbReference type="ARBA" id="ARBA00009277"/>
    </source>
</evidence>
<dbReference type="Pfam" id="PF22483">
    <property type="entry name" value="Mu-transpos_C_2"/>
    <property type="match status" value="1"/>
</dbReference>
<comment type="similarity">
    <text evidence="1">Belongs to the transposase IS21/IS408/IS1162 family.</text>
</comment>